<dbReference type="RefSeq" id="WP_167223494.1">
    <property type="nucleotide sequence ID" value="NZ_VUYU01000005.1"/>
</dbReference>
<proteinExistence type="predicted"/>
<feature type="compositionally biased region" description="Pro residues" evidence="1">
    <location>
        <begin position="133"/>
        <end position="144"/>
    </location>
</feature>
<keyword evidence="2" id="KW-1133">Transmembrane helix</keyword>
<comment type="caution">
    <text evidence="3">The sequence shown here is derived from an EMBL/GenBank/DDBJ whole genome shotgun (WGS) entry which is preliminary data.</text>
</comment>
<organism evidence="3 4">
    <name type="scientific">Massilia rubra</name>
    <dbReference type="NCBI Taxonomy" id="2607910"/>
    <lineage>
        <taxon>Bacteria</taxon>
        <taxon>Pseudomonadati</taxon>
        <taxon>Pseudomonadota</taxon>
        <taxon>Betaproteobacteria</taxon>
        <taxon>Burkholderiales</taxon>
        <taxon>Oxalobacteraceae</taxon>
        <taxon>Telluria group</taxon>
        <taxon>Massilia</taxon>
    </lineage>
</organism>
<feature type="region of interest" description="Disordered" evidence="1">
    <location>
        <begin position="61"/>
        <end position="146"/>
    </location>
</feature>
<evidence type="ECO:0000313" key="3">
    <source>
        <dbReference type="EMBL" id="NHZ33650.1"/>
    </source>
</evidence>
<keyword evidence="2" id="KW-0812">Transmembrane</keyword>
<feature type="transmembrane region" description="Helical" evidence="2">
    <location>
        <begin position="38"/>
        <end position="56"/>
    </location>
</feature>
<keyword evidence="4" id="KW-1185">Reference proteome</keyword>
<dbReference type="EMBL" id="VUYU01000005">
    <property type="protein sequence ID" value="NHZ33650.1"/>
    <property type="molecule type" value="Genomic_DNA"/>
</dbReference>
<name>A0ABX0LHS9_9BURK</name>
<evidence type="ECO:0000313" key="4">
    <source>
        <dbReference type="Proteomes" id="UP000785613"/>
    </source>
</evidence>
<reference evidence="3 4" key="1">
    <citation type="submission" date="2019-09" db="EMBL/GenBank/DDBJ databases">
        <title>Taxonomy of Antarctic Massilia spp.: description of Massilia rubra sp. nov., Massilia aquatica sp. nov., Massilia mucilaginosa sp. nov., Massilia frigida sp. nov. isolated from streams, lakes and regoliths.</title>
        <authorList>
            <person name="Holochova P."/>
            <person name="Sedlacek I."/>
            <person name="Kralova S."/>
            <person name="Maslanova I."/>
            <person name="Busse H.-J."/>
            <person name="Stankova E."/>
            <person name="Vrbovska V."/>
            <person name="Kovarovic V."/>
            <person name="Bartak M."/>
            <person name="Svec P."/>
            <person name="Pantucek R."/>
        </authorList>
    </citation>
    <scope>NUCLEOTIDE SEQUENCE [LARGE SCALE GENOMIC DNA]</scope>
    <source>
        <strain evidence="3 4">CCM 8692</strain>
    </source>
</reference>
<feature type="region of interest" description="Disordered" evidence="1">
    <location>
        <begin position="157"/>
        <end position="176"/>
    </location>
</feature>
<keyword evidence="2" id="KW-0472">Membrane</keyword>
<evidence type="ECO:0008006" key="5">
    <source>
        <dbReference type="Google" id="ProtNLM"/>
    </source>
</evidence>
<feature type="compositionally biased region" description="Basic and acidic residues" evidence="1">
    <location>
        <begin position="82"/>
        <end position="92"/>
    </location>
</feature>
<dbReference type="Proteomes" id="UP000785613">
    <property type="component" value="Unassembled WGS sequence"/>
</dbReference>
<accession>A0ABX0LHS9</accession>
<feature type="compositionally biased region" description="Low complexity" evidence="1">
    <location>
        <begin position="93"/>
        <end position="103"/>
    </location>
</feature>
<protein>
    <recommendedName>
        <fullName evidence="5">Zinc ribbon domain-containing protein</fullName>
    </recommendedName>
</protein>
<sequence>MRDHSHHSTENSGYCEHCGQPLPGYAVPSYEVKRFNSVGVGVTVALHLLLLLLWVFNPQKETKAPPPNSGGEITYVTPLPENKPKPQPKEQPKTTPKPTTQARPKPPTVARVQRLPDTITLPNEKPVKQADVPEPPKPVRPPAVAPETDMAAAIEARRRARGQTESEQPAEESAAERGMRIAKANIAAANGRSMGDDRNDTGGVFEVKKNAMTATVKFRGWNPSFKRRWLQEVTVELGNERDIETAVIKKMIEIIRKEKTGDFEWDSHRLQRVVKMSARVEDTAELADFLQKEMFPENRRGR</sequence>
<gene>
    <name evidence="3" type="ORF">F0185_08610</name>
</gene>
<evidence type="ECO:0000256" key="2">
    <source>
        <dbReference type="SAM" id="Phobius"/>
    </source>
</evidence>
<evidence type="ECO:0000256" key="1">
    <source>
        <dbReference type="SAM" id="MobiDB-lite"/>
    </source>
</evidence>